<dbReference type="RefSeq" id="WP_344609293.1">
    <property type="nucleotide sequence ID" value="NZ_BAAAHE010000050.1"/>
</dbReference>
<evidence type="ECO:0000259" key="1">
    <source>
        <dbReference type="Pfam" id="PF01872"/>
    </source>
</evidence>
<dbReference type="Proteomes" id="UP001500957">
    <property type="component" value="Unassembled WGS sequence"/>
</dbReference>
<dbReference type="Pfam" id="PF01872">
    <property type="entry name" value="RibD_C"/>
    <property type="match status" value="1"/>
</dbReference>
<protein>
    <submittedName>
        <fullName evidence="2">Dihydrofolate reductase family protein</fullName>
    </submittedName>
</protein>
<feature type="domain" description="Bacterial bifunctional deaminase-reductase C-terminal" evidence="1">
    <location>
        <begin position="7"/>
        <end position="172"/>
    </location>
</feature>
<dbReference type="InterPro" id="IPR002734">
    <property type="entry name" value="RibDG_C"/>
</dbReference>
<evidence type="ECO:0000313" key="3">
    <source>
        <dbReference type="Proteomes" id="UP001500957"/>
    </source>
</evidence>
<dbReference type="Gene3D" id="3.40.430.10">
    <property type="entry name" value="Dihydrofolate Reductase, subunit A"/>
    <property type="match status" value="1"/>
</dbReference>
<name>A0ABN1HBG9_9ACTN</name>
<gene>
    <name evidence="2" type="ORF">GCM10009547_46280</name>
</gene>
<reference evidence="2 3" key="1">
    <citation type="journal article" date="2019" name="Int. J. Syst. Evol. Microbiol.">
        <title>The Global Catalogue of Microorganisms (GCM) 10K type strain sequencing project: providing services to taxonomists for standard genome sequencing and annotation.</title>
        <authorList>
            <consortium name="The Broad Institute Genomics Platform"/>
            <consortium name="The Broad Institute Genome Sequencing Center for Infectious Disease"/>
            <person name="Wu L."/>
            <person name="Ma J."/>
        </authorList>
    </citation>
    <scope>NUCLEOTIDE SEQUENCE [LARGE SCALE GENOMIC DNA]</scope>
    <source>
        <strain evidence="2 3">JCM 10671</strain>
    </source>
</reference>
<comment type="caution">
    <text evidence="2">The sequence shown here is derived from an EMBL/GenBank/DDBJ whole genome shotgun (WGS) entry which is preliminary data.</text>
</comment>
<sequence>MRPLRYSINMTVDGCCDHLAITPDEDVHRFAMEQIARADGLLFGRVTYEMMESAWRPPGILADVPEWMLPFAREIDAARKYVVTSTLESVDWNAEIVPGDLETFVRDLKEQPGGPLYTGGMQLPLALANLDLIDSYEFLVWPRIAGHGPYLFAGLTQHVDLRLTGRQDLASGAFILTYEPVRD</sequence>
<proteinExistence type="predicted"/>
<keyword evidence="3" id="KW-1185">Reference proteome</keyword>
<dbReference type="SUPFAM" id="SSF53597">
    <property type="entry name" value="Dihydrofolate reductase-like"/>
    <property type="match status" value="1"/>
</dbReference>
<organism evidence="2 3">
    <name type="scientific">Sporichthya brevicatena</name>
    <dbReference type="NCBI Taxonomy" id="171442"/>
    <lineage>
        <taxon>Bacteria</taxon>
        <taxon>Bacillati</taxon>
        <taxon>Actinomycetota</taxon>
        <taxon>Actinomycetes</taxon>
        <taxon>Sporichthyales</taxon>
        <taxon>Sporichthyaceae</taxon>
        <taxon>Sporichthya</taxon>
    </lineage>
</organism>
<accession>A0ABN1HBG9</accession>
<dbReference type="InterPro" id="IPR024072">
    <property type="entry name" value="DHFR-like_dom_sf"/>
</dbReference>
<dbReference type="EMBL" id="BAAAHE010000050">
    <property type="protein sequence ID" value="GAA0636698.1"/>
    <property type="molecule type" value="Genomic_DNA"/>
</dbReference>
<evidence type="ECO:0000313" key="2">
    <source>
        <dbReference type="EMBL" id="GAA0636698.1"/>
    </source>
</evidence>